<sequence length="191" mass="20915">MLKGSAVPDEDEADRDIVVIRYAKGKPECTLELQVLSRLALVPDAGDHVPRVWGACEQGRDLIVVQERAVFGSLKAVVTAGLAAEQGLHAAAQAESKFQLTNLLPNCFAVFLRSHGTPNAEIARGMDCLQRARVATALEEHGNVSAAVVLFIACLWRALRVACQRPGRIIDSRCSFVYGEFRWSREFAEPQ</sequence>
<accession>A0A812Q381</accession>
<name>A0A812Q381_9DINO</name>
<evidence type="ECO:0000313" key="2">
    <source>
        <dbReference type="Proteomes" id="UP000604046"/>
    </source>
</evidence>
<protein>
    <submittedName>
        <fullName evidence="1">Uncharacterized protein</fullName>
    </submittedName>
</protein>
<evidence type="ECO:0000313" key="1">
    <source>
        <dbReference type="EMBL" id="CAE7373039.1"/>
    </source>
</evidence>
<reference evidence="1" key="1">
    <citation type="submission" date="2021-02" db="EMBL/GenBank/DDBJ databases">
        <authorList>
            <person name="Dougan E. K."/>
            <person name="Rhodes N."/>
            <person name="Thang M."/>
            <person name="Chan C."/>
        </authorList>
    </citation>
    <scope>NUCLEOTIDE SEQUENCE</scope>
</reference>
<proteinExistence type="predicted"/>
<gene>
    <name evidence="1" type="ORF">SNAT2548_LOCUS20376</name>
</gene>
<dbReference type="AlphaFoldDB" id="A0A812Q381"/>
<dbReference type="Proteomes" id="UP000604046">
    <property type="component" value="Unassembled WGS sequence"/>
</dbReference>
<dbReference type="OrthoDB" id="4062651at2759"/>
<organism evidence="1 2">
    <name type="scientific">Symbiodinium natans</name>
    <dbReference type="NCBI Taxonomy" id="878477"/>
    <lineage>
        <taxon>Eukaryota</taxon>
        <taxon>Sar</taxon>
        <taxon>Alveolata</taxon>
        <taxon>Dinophyceae</taxon>
        <taxon>Suessiales</taxon>
        <taxon>Symbiodiniaceae</taxon>
        <taxon>Symbiodinium</taxon>
    </lineage>
</organism>
<keyword evidence="2" id="KW-1185">Reference proteome</keyword>
<comment type="caution">
    <text evidence="1">The sequence shown here is derived from an EMBL/GenBank/DDBJ whole genome shotgun (WGS) entry which is preliminary data.</text>
</comment>
<dbReference type="EMBL" id="CAJNDS010002208">
    <property type="protein sequence ID" value="CAE7373039.1"/>
    <property type="molecule type" value="Genomic_DNA"/>
</dbReference>